<evidence type="ECO:0000256" key="3">
    <source>
        <dbReference type="ARBA" id="ARBA00023163"/>
    </source>
</evidence>
<evidence type="ECO:0000256" key="1">
    <source>
        <dbReference type="ARBA" id="ARBA00023015"/>
    </source>
</evidence>
<feature type="non-terminal residue" evidence="5">
    <location>
        <position position="1"/>
    </location>
</feature>
<dbReference type="PRINTS" id="PR00038">
    <property type="entry name" value="HTHLUXR"/>
</dbReference>
<dbReference type="InterPro" id="IPR036388">
    <property type="entry name" value="WH-like_DNA-bd_sf"/>
</dbReference>
<sequence>DKQIKTNLNQIHLTARDQEITQLILDVHSSNEISSLCFVSEGTVNNHRKSIYRKLGVKSQGDLFKRFIL</sequence>
<reference evidence="5 6" key="1">
    <citation type="submission" date="2024-02" db="EMBL/GenBank/DDBJ databases">
        <title>Bacteria isolated from the canopy kelp, Nereocystis luetkeana.</title>
        <authorList>
            <person name="Pfister C.A."/>
            <person name="Younker I.T."/>
            <person name="Light S.H."/>
        </authorList>
    </citation>
    <scope>NUCLEOTIDE SEQUENCE [LARGE SCALE GENOMIC DNA]</scope>
    <source>
        <strain evidence="5 6">TI.4.07</strain>
    </source>
</reference>
<dbReference type="EMBL" id="JBAKAR010000331">
    <property type="protein sequence ID" value="MEL0615123.1"/>
    <property type="molecule type" value="Genomic_DNA"/>
</dbReference>
<dbReference type="SMART" id="SM00421">
    <property type="entry name" value="HTH_LUXR"/>
    <property type="match status" value="1"/>
</dbReference>
<evidence type="ECO:0000259" key="4">
    <source>
        <dbReference type="PROSITE" id="PS50043"/>
    </source>
</evidence>
<keyword evidence="6" id="KW-1185">Reference proteome</keyword>
<organism evidence="5 6">
    <name type="scientific">Marinomonas arenicola</name>
    <dbReference type="NCBI Taxonomy" id="569601"/>
    <lineage>
        <taxon>Bacteria</taxon>
        <taxon>Pseudomonadati</taxon>
        <taxon>Pseudomonadota</taxon>
        <taxon>Gammaproteobacteria</taxon>
        <taxon>Oceanospirillales</taxon>
        <taxon>Oceanospirillaceae</taxon>
        <taxon>Marinomonas</taxon>
    </lineage>
</organism>
<dbReference type="CDD" id="cd06170">
    <property type="entry name" value="LuxR_C_like"/>
    <property type="match status" value="1"/>
</dbReference>
<keyword evidence="2" id="KW-0238">DNA-binding</keyword>
<keyword evidence="1" id="KW-0805">Transcription regulation</keyword>
<dbReference type="PROSITE" id="PS50043">
    <property type="entry name" value="HTH_LUXR_2"/>
    <property type="match status" value="1"/>
</dbReference>
<keyword evidence="3" id="KW-0804">Transcription</keyword>
<evidence type="ECO:0000256" key="2">
    <source>
        <dbReference type="ARBA" id="ARBA00023125"/>
    </source>
</evidence>
<feature type="domain" description="HTH luxR-type" evidence="4">
    <location>
        <begin position="6"/>
        <end position="69"/>
    </location>
</feature>
<proteinExistence type="predicted"/>
<name>A0ABU9G9H5_9GAMM</name>
<evidence type="ECO:0000313" key="6">
    <source>
        <dbReference type="Proteomes" id="UP001379949"/>
    </source>
</evidence>
<comment type="caution">
    <text evidence="5">The sequence shown here is derived from an EMBL/GenBank/DDBJ whole genome shotgun (WGS) entry which is preliminary data.</text>
</comment>
<dbReference type="PANTHER" id="PTHR44688">
    <property type="entry name" value="DNA-BINDING TRANSCRIPTIONAL ACTIVATOR DEVR_DOSR"/>
    <property type="match status" value="1"/>
</dbReference>
<dbReference type="RefSeq" id="WP_341568290.1">
    <property type="nucleotide sequence ID" value="NZ_JBAKAR010000331.1"/>
</dbReference>
<accession>A0ABU9G9H5</accession>
<dbReference type="InterPro" id="IPR000792">
    <property type="entry name" value="Tscrpt_reg_LuxR_C"/>
</dbReference>
<protein>
    <submittedName>
        <fullName evidence="5">Helix-turn-helix transcriptional regulator</fullName>
    </submittedName>
</protein>
<dbReference type="InterPro" id="IPR016032">
    <property type="entry name" value="Sig_transdc_resp-reg_C-effctor"/>
</dbReference>
<dbReference type="Gene3D" id="1.10.10.10">
    <property type="entry name" value="Winged helix-like DNA-binding domain superfamily/Winged helix DNA-binding domain"/>
    <property type="match status" value="1"/>
</dbReference>
<dbReference type="Pfam" id="PF00196">
    <property type="entry name" value="GerE"/>
    <property type="match status" value="1"/>
</dbReference>
<dbReference type="Proteomes" id="UP001379949">
    <property type="component" value="Unassembled WGS sequence"/>
</dbReference>
<dbReference type="SUPFAM" id="SSF46894">
    <property type="entry name" value="C-terminal effector domain of the bipartite response regulators"/>
    <property type="match status" value="1"/>
</dbReference>
<evidence type="ECO:0000313" key="5">
    <source>
        <dbReference type="EMBL" id="MEL0615123.1"/>
    </source>
</evidence>
<gene>
    <name evidence="5" type="ORF">V6242_18505</name>
</gene>
<dbReference type="PANTHER" id="PTHR44688:SF16">
    <property type="entry name" value="DNA-BINDING TRANSCRIPTIONAL ACTIVATOR DEVR_DOSR"/>
    <property type="match status" value="1"/>
</dbReference>